<keyword evidence="3" id="KW-1185">Reference proteome</keyword>
<sequence>MVTFQRLVSCGNTERRGQEESSITDSKKNLTTPQYHYHLLLHLTSVLYLLGHGRQPSKPESWTAIQKFWVLTPLRPSSSRFLFLALDLSICKIEEMRGKLDELQYPAVLVSLLQLLVSVRSVTRETKNTTEYPGQQYLCPEFATLMDDEAWKSHSELLSEIPKQLFGRKSMTTSGHTGLAEAKHTAAFLLVLTSKWLILEEMSADNLYFVISYYQYSEKHTDASSLPPPPVTAREGVQGNSSLKQEACVLCVYFTKLRSFEGDKTGDGERSGILIQDPNQLPWPLPGGAIQQQSQAGQQVIATSPSPGPLNTVDKLSPGIQGPLHVIASLPTVPVTHQWEKAEWKEFTIRSQFKYCSSHPRWLRKFEDHCSEKPECRGEHGDRSHSPALGFSSSLGTNTMRTLQIPECLVKEEAAELSSYWRRAESL</sequence>
<accession>A0AAD4YH82</accession>
<feature type="region of interest" description="Disordered" evidence="1">
    <location>
        <begin position="284"/>
        <end position="317"/>
    </location>
</feature>
<evidence type="ECO:0000313" key="3">
    <source>
        <dbReference type="Proteomes" id="UP001214576"/>
    </source>
</evidence>
<dbReference type="EMBL" id="JAKZEL010000001">
    <property type="protein sequence ID" value="KAI4548244.1"/>
    <property type="molecule type" value="Genomic_DNA"/>
</dbReference>
<organism evidence="2 3">
    <name type="scientific">Ovis ammon polii</name>
    <dbReference type="NCBI Taxonomy" id="230172"/>
    <lineage>
        <taxon>Eukaryota</taxon>
        <taxon>Metazoa</taxon>
        <taxon>Chordata</taxon>
        <taxon>Craniata</taxon>
        <taxon>Vertebrata</taxon>
        <taxon>Euteleostomi</taxon>
        <taxon>Mammalia</taxon>
        <taxon>Eutheria</taxon>
        <taxon>Laurasiatheria</taxon>
        <taxon>Artiodactyla</taxon>
        <taxon>Ruminantia</taxon>
        <taxon>Pecora</taxon>
        <taxon>Bovidae</taxon>
        <taxon>Caprinae</taxon>
        <taxon>Ovis</taxon>
    </lineage>
</organism>
<dbReference type="Proteomes" id="UP001214576">
    <property type="component" value="Unassembled WGS sequence"/>
</dbReference>
<name>A0AAD4YH82_OVIAM</name>
<evidence type="ECO:0000256" key="1">
    <source>
        <dbReference type="SAM" id="MobiDB-lite"/>
    </source>
</evidence>
<feature type="compositionally biased region" description="Low complexity" evidence="1">
    <location>
        <begin position="287"/>
        <end position="302"/>
    </location>
</feature>
<proteinExistence type="predicted"/>
<gene>
    <name evidence="2" type="ORF">MG293_000574</name>
</gene>
<evidence type="ECO:0000313" key="2">
    <source>
        <dbReference type="EMBL" id="KAI4548244.1"/>
    </source>
</evidence>
<reference evidence="2" key="1">
    <citation type="submission" date="2022-03" db="EMBL/GenBank/DDBJ databases">
        <title>Genomic analyses of argali, domestic sheep and their hybrids provide insights into chromosomal evolution, heterosis and genetic basis of agronomic traits.</title>
        <authorList>
            <person name="Li M."/>
        </authorList>
    </citation>
    <scope>NUCLEOTIDE SEQUENCE</scope>
    <source>
        <strain evidence="2">CAU-MHL-2022a</strain>
        <tissue evidence="2">Skin</tissue>
    </source>
</reference>
<feature type="region of interest" description="Disordered" evidence="1">
    <location>
        <begin position="373"/>
        <end position="393"/>
    </location>
</feature>
<comment type="caution">
    <text evidence="2">The sequence shown here is derived from an EMBL/GenBank/DDBJ whole genome shotgun (WGS) entry which is preliminary data.</text>
</comment>
<dbReference type="AlphaFoldDB" id="A0AAD4YH82"/>
<feature type="compositionally biased region" description="Basic and acidic residues" evidence="1">
    <location>
        <begin position="373"/>
        <end position="385"/>
    </location>
</feature>
<protein>
    <submittedName>
        <fullName evidence="2">Uncharacterized protein</fullName>
    </submittedName>
</protein>